<gene>
    <name evidence="10" type="ORF">BN980_GECA12s02254g</name>
</gene>
<evidence type="ECO:0000313" key="11">
    <source>
        <dbReference type="Proteomes" id="UP000242525"/>
    </source>
</evidence>
<dbReference type="PROSITE" id="PS50157">
    <property type="entry name" value="ZINC_FINGER_C2H2_2"/>
    <property type="match status" value="1"/>
</dbReference>
<keyword evidence="3" id="KW-0677">Repeat</keyword>
<keyword evidence="4 7" id="KW-0863">Zinc-finger</keyword>
<dbReference type="PANTHER" id="PTHR40626:SF11">
    <property type="entry name" value="ZINC FINGER PROTEIN YPR022C"/>
    <property type="match status" value="1"/>
</dbReference>
<evidence type="ECO:0000256" key="6">
    <source>
        <dbReference type="ARBA" id="ARBA00023242"/>
    </source>
</evidence>
<dbReference type="SUPFAM" id="SSF57667">
    <property type="entry name" value="beta-beta-alpha zinc fingers"/>
    <property type="match status" value="1"/>
</dbReference>
<keyword evidence="6" id="KW-0539">Nucleus</keyword>
<dbReference type="AlphaFoldDB" id="A0A0J9XE72"/>
<feature type="domain" description="C2H2-type" evidence="9">
    <location>
        <begin position="39"/>
        <end position="66"/>
    </location>
</feature>
<evidence type="ECO:0000256" key="5">
    <source>
        <dbReference type="ARBA" id="ARBA00022833"/>
    </source>
</evidence>
<keyword evidence="2" id="KW-0479">Metal-binding</keyword>
<accession>A0A0J9XE72</accession>
<dbReference type="GO" id="GO:0000978">
    <property type="term" value="F:RNA polymerase II cis-regulatory region sequence-specific DNA binding"/>
    <property type="evidence" value="ECO:0007669"/>
    <property type="project" value="InterPro"/>
</dbReference>
<dbReference type="GO" id="GO:0005634">
    <property type="term" value="C:nucleus"/>
    <property type="evidence" value="ECO:0007669"/>
    <property type="project" value="UniProtKB-SubCell"/>
</dbReference>
<dbReference type="InterPro" id="IPR051059">
    <property type="entry name" value="VerF-like"/>
</dbReference>
<comment type="subcellular location">
    <subcellularLocation>
        <location evidence="1">Nucleus</location>
    </subcellularLocation>
</comment>
<evidence type="ECO:0000256" key="1">
    <source>
        <dbReference type="ARBA" id="ARBA00004123"/>
    </source>
</evidence>
<dbReference type="OrthoDB" id="8117402at2759"/>
<dbReference type="GO" id="GO:0008270">
    <property type="term" value="F:zinc ion binding"/>
    <property type="evidence" value="ECO:0007669"/>
    <property type="project" value="UniProtKB-KW"/>
</dbReference>
<organism evidence="10 11">
    <name type="scientific">Geotrichum candidum</name>
    <name type="common">Oospora lactis</name>
    <name type="synonym">Dipodascus geotrichum</name>
    <dbReference type="NCBI Taxonomy" id="1173061"/>
    <lineage>
        <taxon>Eukaryota</taxon>
        <taxon>Fungi</taxon>
        <taxon>Dikarya</taxon>
        <taxon>Ascomycota</taxon>
        <taxon>Saccharomycotina</taxon>
        <taxon>Dipodascomycetes</taxon>
        <taxon>Dipodascales</taxon>
        <taxon>Dipodascaceae</taxon>
        <taxon>Geotrichum</taxon>
    </lineage>
</organism>
<evidence type="ECO:0000313" key="10">
    <source>
        <dbReference type="EMBL" id="CDO55778.1"/>
    </source>
</evidence>
<evidence type="ECO:0000259" key="9">
    <source>
        <dbReference type="PROSITE" id="PS50157"/>
    </source>
</evidence>
<dbReference type="InterPro" id="IPR036236">
    <property type="entry name" value="Znf_C2H2_sf"/>
</dbReference>
<feature type="region of interest" description="Disordered" evidence="8">
    <location>
        <begin position="218"/>
        <end position="239"/>
    </location>
</feature>
<dbReference type="EMBL" id="CCBN010000012">
    <property type="protein sequence ID" value="CDO55778.1"/>
    <property type="molecule type" value="Genomic_DNA"/>
</dbReference>
<dbReference type="Proteomes" id="UP000242525">
    <property type="component" value="Unassembled WGS sequence"/>
</dbReference>
<dbReference type="STRING" id="1173061.A0A0J9XE72"/>
<comment type="caution">
    <text evidence="10">The sequence shown here is derived from an EMBL/GenBank/DDBJ whole genome shotgun (WGS) entry which is preliminary data.</text>
</comment>
<name>A0A0J9XE72_GEOCN</name>
<evidence type="ECO:0000256" key="7">
    <source>
        <dbReference type="PROSITE-ProRule" id="PRU00042"/>
    </source>
</evidence>
<dbReference type="PANTHER" id="PTHR40626">
    <property type="entry name" value="MIP31509P"/>
    <property type="match status" value="1"/>
</dbReference>
<protein>
    <recommendedName>
        <fullName evidence="9">C2H2-type domain-containing protein</fullName>
    </recommendedName>
</protein>
<dbReference type="PROSITE" id="PS00028">
    <property type="entry name" value="ZINC_FINGER_C2H2_1"/>
    <property type="match status" value="1"/>
</dbReference>
<evidence type="ECO:0000256" key="4">
    <source>
        <dbReference type="ARBA" id="ARBA00022771"/>
    </source>
</evidence>
<keyword evidence="5" id="KW-0862">Zinc</keyword>
<dbReference type="Gene3D" id="3.30.160.60">
    <property type="entry name" value="Classic Zinc Finger"/>
    <property type="match status" value="2"/>
</dbReference>
<dbReference type="GO" id="GO:0000785">
    <property type="term" value="C:chromatin"/>
    <property type="evidence" value="ECO:0007669"/>
    <property type="project" value="TreeGrafter"/>
</dbReference>
<evidence type="ECO:0000256" key="3">
    <source>
        <dbReference type="ARBA" id="ARBA00022737"/>
    </source>
</evidence>
<evidence type="ECO:0000256" key="2">
    <source>
        <dbReference type="ARBA" id="ARBA00022723"/>
    </source>
</evidence>
<keyword evidence="11" id="KW-1185">Reference proteome</keyword>
<dbReference type="GO" id="GO:0000981">
    <property type="term" value="F:DNA-binding transcription factor activity, RNA polymerase II-specific"/>
    <property type="evidence" value="ECO:0007669"/>
    <property type="project" value="InterPro"/>
</dbReference>
<dbReference type="InterPro" id="IPR013087">
    <property type="entry name" value="Znf_C2H2_type"/>
</dbReference>
<sequence length="371" mass="40991">MDSTNYAQTAFDTTRIRAARSSAPTPEFMDSFKNAEGKYQCVTCDKSYLHFKHLKRHYMKHTGNRPHVCKICQDTFCRSDILKRHYSRCLAKFQVTGKCAAVSRVPKRIIPQPYYNPATATLYQKHQLPNSTAPISFQQSPSHPELGLYYFYPPANATPNSIISLQDKPAIQQVPLPHLRTSATPTAPALTTMSPVTSPIPNDSQSVNYVFKQQPSPNAYYSPPLSTDHSFPPQQQQPNCYRPANSDGFICYSDAKQQQLPQQHCVPPPPLPMQIPQSDDSNVRYVNNIYLASPRSASSSSSSSIFSSSESVKPHYGAFYQQPPSSYGQPTGASTATAAANVPYQLPPLAPGIIIATNSLEQKSEEIAVAN</sequence>
<reference evidence="10" key="1">
    <citation type="submission" date="2014-03" db="EMBL/GenBank/DDBJ databases">
        <authorList>
            <person name="Casaregola S."/>
        </authorList>
    </citation>
    <scope>NUCLEOTIDE SEQUENCE [LARGE SCALE GENOMIC DNA]</scope>
    <source>
        <strain evidence="10">CLIB 918</strain>
    </source>
</reference>
<evidence type="ECO:0000256" key="8">
    <source>
        <dbReference type="SAM" id="MobiDB-lite"/>
    </source>
</evidence>
<proteinExistence type="predicted"/>